<dbReference type="GO" id="GO:0005886">
    <property type="term" value="C:plasma membrane"/>
    <property type="evidence" value="ECO:0007669"/>
    <property type="project" value="TreeGrafter"/>
</dbReference>
<comment type="caution">
    <text evidence="7">The sequence shown here is derived from an EMBL/GenBank/DDBJ whole genome shotgun (WGS) entry which is preliminary data.</text>
</comment>
<evidence type="ECO:0000313" key="8">
    <source>
        <dbReference type="Proteomes" id="UP000636888"/>
    </source>
</evidence>
<dbReference type="EMBL" id="JAEMHM010000029">
    <property type="protein sequence ID" value="MBJ6727791.1"/>
    <property type="molecule type" value="Genomic_DNA"/>
</dbReference>
<gene>
    <name evidence="7" type="ORF">JFN93_24040</name>
</gene>
<dbReference type="NCBIfam" id="NF038013">
    <property type="entry name" value="AceTr_1"/>
    <property type="match status" value="1"/>
</dbReference>
<dbReference type="AlphaFoldDB" id="A0A8J7SBH0"/>
<evidence type="ECO:0000256" key="3">
    <source>
        <dbReference type="ARBA" id="ARBA00022692"/>
    </source>
</evidence>
<feature type="transmembrane region" description="Helical" evidence="6">
    <location>
        <begin position="101"/>
        <end position="119"/>
    </location>
</feature>
<dbReference type="GO" id="GO:0015123">
    <property type="term" value="F:acetate transmembrane transporter activity"/>
    <property type="evidence" value="ECO:0007669"/>
    <property type="project" value="TreeGrafter"/>
</dbReference>
<protein>
    <submittedName>
        <fullName evidence="7">Acetate uptake transporter</fullName>
    </submittedName>
</protein>
<dbReference type="PANTHER" id="PTHR31123:SF1">
    <property type="entry name" value="ACCUMULATION OF DYADS PROTEIN 2-RELATED"/>
    <property type="match status" value="1"/>
</dbReference>
<evidence type="ECO:0000313" key="7">
    <source>
        <dbReference type="EMBL" id="MBJ6727791.1"/>
    </source>
</evidence>
<feature type="transmembrane region" description="Helical" evidence="6">
    <location>
        <begin position="66"/>
        <end position="89"/>
    </location>
</feature>
<dbReference type="Proteomes" id="UP000636888">
    <property type="component" value="Unassembled WGS sequence"/>
</dbReference>
<organism evidence="7 8">
    <name type="scientific">Geomesophilobacter sediminis</name>
    <dbReference type="NCBI Taxonomy" id="2798584"/>
    <lineage>
        <taxon>Bacteria</taxon>
        <taxon>Pseudomonadati</taxon>
        <taxon>Thermodesulfobacteriota</taxon>
        <taxon>Desulfuromonadia</taxon>
        <taxon>Geobacterales</taxon>
        <taxon>Geobacteraceae</taxon>
        <taxon>Geomesophilobacter</taxon>
    </lineage>
</organism>
<feature type="transmembrane region" description="Helical" evidence="6">
    <location>
        <begin position="39"/>
        <end position="60"/>
    </location>
</feature>
<name>A0A8J7SBH0_9BACT</name>
<keyword evidence="5 6" id="KW-0472">Membrane</keyword>
<evidence type="ECO:0000256" key="4">
    <source>
        <dbReference type="ARBA" id="ARBA00022989"/>
    </source>
</evidence>
<keyword evidence="3 6" id="KW-0812">Transmembrane</keyword>
<dbReference type="Pfam" id="PF01184">
    <property type="entry name" value="Gpr1_Fun34_YaaH"/>
    <property type="match status" value="1"/>
</dbReference>
<reference evidence="7" key="1">
    <citation type="submission" date="2020-12" db="EMBL/GenBank/DDBJ databases">
        <title>Geomonas sp. Red875, isolated from river sediment.</title>
        <authorList>
            <person name="Xu Z."/>
            <person name="Zhang Z."/>
            <person name="Masuda Y."/>
            <person name="Itoh H."/>
            <person name="Senoo K."/>
        </authorList>
    </citation>
    <scope>NUCLEOTIDE SEQUENCE</scope>
    <source>
        <strain evidence="7">Red875</strain>
    </source>
</reference>
<feature type="transmembrane region" description="Helical" evidence="6">
    <location>
        <begin position="134"/>
        <end position="153"/>
    </location>
</feature>
<evidence type="ECO:0000256" key="5">
    <source>
        <dbReference type="ARBA" id="ARBA00023136"/>
    </source>
</evidence>
<evidence type="ECO:0000256" key="2">
    <source>
        <dbReference type="ARBA" id="ARBA00005587"/>
    </source>
</evidence>
<accession>A0A8J7SBH0</accession>
<evidence type="ECO:0000256" key="6">
    <source>
        <dbReference type="SAM" id="Phobius"/>
    </source>
</evidence>
<evidence type="ECO:0000256" key="1">
    <source>
        <dbReference type="ARBA" id="ARBA00004141"/>
    </source>
</evidence>
<dbReference type="InterPro" id="IPR051633">
    <property type="entry name" value="AceTr"/>
</dbReference>
<keyword evidence="8" id="KW-1185">Reference proteome</keyword>
<dbReference type="RefSeq" id="WP_199386931.1">
    <property type="nucleotide sequence ID" value="NZ_JAEMHM010000029.1"/>
</dbReference>
<feature type="transmembrane region" description="Helical" evidence="6">
    <location>
        <begin position="160"/>
        <end position="182"/>
    </location>
</feature>
<dbReference type="InterPro" id="IPR000791">
    <property type="entry name" value="Gpr1/Fun34/SatP-like"/>
</dbReference>
<proteinExistence type="inferred from homology"/>
<sequence>MMIEREDIISREGIVGETGPVVQNESARVFLQPIAAPSILGLFAFAASTFILAAWAVGWYGTPLSAYFIVPFVGVFGGIVQLLAAMWAFRARDGVATAIHGTWGAFFLSFALLHVMYLYQPGLQRTGLQFPEMGFWFIAVAAISWVTTLAAMAQRWSLAAVLMSVSAGATLFAISLLTGTAWCSVAGGYLFILSALCALYDSTAQVLKEVYGHEVLKVGITPRVLSEPGIMVGTGEPGVIHGQR</sequence>
<keyword evidence="4 6" id="KW-1133">Transmembrane helix</keyword>
<comment type="subcellular location">
    <subcellularLocation>
        <location evidence="1">Membrane</location>
        <topology evidence="1">Multi-pass membrane protein</topology>
    </subcellularLocation>
</comment>
<dbReference type="PANTHER" id="PTHR31123">
    <property type="entry name" value="ACCUMULATION OF DYADS PROTEIN 2-RELATED"/>
    <property type="match status" value="1"/>
</dbReference>
<feature type="transmembrane region" description="Helical" evidence="6">
    <location>
        <begin position="188"/>
        <end position="207"/>
    </location>
</feature>
<comment type="similarity">
    <text evidence="2">Belongs to the acetate uptake transporter (AceTr) (TC 2.A.96) family.</text>
</comment>